<keyword evidence="6" id="KW-1185">Reference proteome</keyword>
<dbReference type="Proteomes" id="UP000799537">
    <property type="component" value="Unassembled WGS sequence"/>
</dbReference>
<feature type="region of interest" description="Disordered" evidence="3">
    <location>
        <begin position="396"/>
        <end position="439"/>
    </location>
</feature>
<dbReference type="PANTHER" id="PTHR12585:SF70">
    <property type="entry name" value="RAD21_REC8 N TERMINAL DOMAIN PROTEIN (AFU_ORTHOLOGUE AFUA_6G02900)"/>
    <property type="match status" value="1"/>
</dbReference>
<evidence type="ECO:0000313" key="6">
    <source>
        <dbReference type="Proteomes" id="UP000799537"/>
    </source>
</evidence>
<proteinExistence type="predicted"/>
<keyword evidence="2" id="KW-0539">Nucleus</keyword>
<dbReference type="EMBL" id="ML993580">
    <property type="protein sequence ID" value="KAF2173144.1"/>
    <property type="molecule type" value="Genomic_DNA"/>
</dbReference>
<dbReference type="GO" id="GO:0003682">
    <property type="term" value="F:chromatin binding"/>
    <property type="evidence" value="ECO:0007669"/>
    <property type="project" value="TreeGrafter"/>
</dbReference>
<sequence>MFYSHEVLTSRKYGVATVWLVATLGSKSTLKKVSRKAILDVDVGKACETIVAPHAPMALRLQSSLLYGVTRVYAQQCGYVLHDAEAARNNMRTLTRMMHKAALEPEGVHKATAAQLNLQDDPNFLPDLDLLPMDLDNLNSNFMMEEETQSVLSPHNSQLTFGSQQSIGGLMIPSNSPAFGQSMDGVDLFGGQGGSSRAGRMEELAQPLDDDDLGLIIDPEGNVGMSDAPDQEARAPSGRIDRTSPIMSGGLGGILQEDVAMPYQPQVDDNGFVPFQDDYVFGEGTGPGQQRATPTEESAAPAQQRKKREPKALELDRTTTLHNSDLNRWSANYLTNMREQSRAKQATKMAALAKKNAEYWFMGAGSLLGQGMRGPLDLLSSVQLLEAFTGVDILNPGKKRTRQDEGPPASRKRSRGESSTDELARGQEDTGGLQYDDEDMPIINDDTIEQGREAPTPLDDRHLSSLFPWNQSAGSRQPTDAHVTSASFGGGPQFNLISRRGSRLTSASPLVGRGPLVPDIDTDGIQFGGGSDIGMGGGLTGEEEFELFGPAAQVDTQTAAQTQWQRAALGAESANFLTFLQTAIDDADIARADAAARDEEDETLEGTVDFETILPPETNSQIVAAQALLHVLALGTKGLIRVAQEEHFGPINMRVVAA</sequence>
<evidence type="ECO:0000256" key="1">
    <source>
        <dbReference type="ARBA" id="ARBA00004123"/>
    </source>
</evidence>
<dbReference type="PANTHER" id="PTHR12585">
    <property type="entry name" value="SCC1 / RAD21 FAMILY MEMBER"/>
    <property type="match status" value="1"/>
</dbReference>
<dbReference type="GO" id="GO:0005634">
    <property type="term" value="C:nucleus"/>
    <property type="evidence" value="ECO:0007669"/>
    <property type="project" value="UniProtKB-SubCell"/>
</dbReference>
<dbReference type="CDD" id="cd21789">
    <property type="entry name" value="Rad21_Rec8_M_SpRec8p-like"/>
    <property type="match status" value="1"/>
</dbReference>
<comment type="subcellular location">
    <subcellularLocation>
        <location evidence="1">Nucleus</location>
    </subcellularLocation>
</comment>
<feature type="region of interest" description="Disordered" evidence="3">
    <location>
        <begin position="221"/>
        <end position="245"/>
    </location>
</feature>
<dbReference type="Pfam" id="PF04825">
    <property type="entry name" value="Rad21_Rec8_N"/>
    <property type="match status" value="1"/>
</dbReference>
<feature type="region of interest" description="Disordered" evidence="3">
    <location>
        <begin position="281"/>
        <end position="311"/>
    </location>
</feature>
<organism evidence="5 6">
    <name type="scientific">Zasmidium cellare ATCC 36951</name>
    <dbReference type="NCBI Taxonomy" id="1080233"/>
    <lineage>
        <taxon>Eukaryota</taxon>
        <taxon>Fungi</taxon>
        <taxon>Dikarya</taxon>
        <taxon>Ascomycota</taxon>
        <taxon>Pezizomycotina</taxon>
        <taxon>Dothideomycetes</taxon>
        <taxon>Dothideomycetidae</taxon>
        <taxon>Mycosphaerellales</taxon>
        <taxon>Mycosphaerellaceae</taxon>
        <taxon>Zasmidium</taxon>
    </lineage>
</organism>
<feature type="domain" description="Rad21/Rec8-like protein N-terminal" evidence="4">
    <location>
        <begin position="1"/>
        <end position="106"/>
    </location>
</feature>
<evidence type="ECO:0000256" key="3">
    <source>
        <dbReference type="SAM" id="MobiDB-lite"/>
    </source>
</evidence>
<evidence type="ECO:0000313" key="5">
    <source>
        <dbReference type="EMBL" id="KAF2173144.1"/>
    </source>
</evidence>
<dbReference type="InterPro" id="IPR006910">
    <property type="entry name" value="Rad21_Rec8_N"/>
</dbReference>
<dbReference type="InterPro" id="IPR039781">
    <property type="entry name" value="Rad21/Rec8-like"/>
</dbReference>
<evidence type="ECO:0000256" key="2">
    <source>
        <dbReference type="ARBA" id="ARBA00023242"/>
    </source>
</evidence>
<evidence type="ECO:0000259" key="4">
    <source>
        <dbReference type="Pfam" id="PF04825"/>
    </source>
</evidence>
<dbReference type="OrthoDB" id="5427633at2759"/>
<dbReference type="GO" id="GO:0030892">
    <property type="term" value="C:mitotic cohesin complex"/>
    <property type="evidence" value="ECO:0007669"/>
    <property type="project" value="TreeGrafter"/>
</dbReference>
<dbReference type="GeneID" id="54564563"/>
<dbReference type="GO" id="GO:0007064">
    <property type="term" value="P:mitotic sister chromatid cohesion"/>
    <property type="evidence" value="ECO:0007669"/>
    <property type="project" value="TreeGrafter"/>
</dbReference>
<gene>
    <name evidence="5" type="ORF">M409DRAFT_49628</name>
</gene>
<accession>A0A6A6D135</accession>
<name>A0A6A6D135_ZASCE</name>
<dbReference type="AlphaFoldDB" id="A0A6A6D135"/>
<reference evidence="5" key="1">
    <citation type="journal article" date="2020" name="Stud. Mycol.">
        <title>101 Dothideomycetes genomes: a test case for predicting lifestyles and emergence of pathogens.</title>
        <authorList>
            <person name="Haridas S."/>
            <person name="Albert R."/>
            <person name="Binder M."/>
            <person name="Bloem J."/>
            <person name="Labutti K."/>
            <person name="Salamov A."/>
            <person name="Andreopoulos B."/>
            <person name="Baker S."/>
            <person name="Barry K."/>
            <person name="Bills G."/>
            <person name="Bluhm B."/>
            <person name="Cannon C."/>
            <person name="Castanera R."/>
            <person name="Culley D."/>
            <person name="Daum C."/>
            <person name="Ezra D."/>
            <person name="Gonzalez J."/>
            <person name="Henrissat B."/>
            <person name="Kuo A."/>
            <person name="Liang C."/>
            <person name="Lipzen A."/>
            <person name="Lutzoni F."/>
            <person name="Magnuson J."/>
            <person name="Mondo S."/>
            <person name="Nolan M."/>
            <person name="Ohm R."/>
            <person name="Pangilinan J."/>
            <person name="Park H.-J."/>
            <person name="Ramirez L."/>
            <person name="Alfaro M."/>
            <person name="Sun H."/>
            <person name="Tritt A."/>
            <person name="Yoshinaga Y."/>
            <person name="Zwiers L.-H."/>
            <person name="Turgeon B."/>
            <person name="Goodwin S."/>
            <person name="Spatafora J."/>
            <person name="Crous P."/>
            <person name="Grigoriev I."/>
        </authorList>
    </citation>
    <scope>NUCLEOTIDE SEQUENCE</scope>
    <source>
        <strain evidence="5">ATCC 36951</strain>
    </source>
</reference>
<protein>
    <recommendedName>
        <fullName evidence="4">Rad21/Rec8-like protein N-terminal domain-containing protein</fullName>
    </recommendedName>
</protein>
<dbReference type="RefSeq" id="XP_033674033.1">
    <property type="nucleotide sequence ID" value="XM_033811291.1"/>
</dbReference>
<feature type="compositionally biased region" description="Basic and acidic residues" evidence="3">
    <location>
        <begin position="415"/>
        <end position="428"/>
    </location>
</feature>